<comment type="caution">
    <text evidence="1">The sequence shown here is derived from an EMBL/GenBank/DDBJ whole genome shotgun (WGS) entry which is preliminary data.</text>
</comment>
<dbReference type="Proteomes" id="UP000712600">
    <property type="component" value="Unassembled WGS sequence"/>
</dbReference>
<accession>A0A8S9SUH6</accession>
<proteinExistence type="predicted"/>
<sequence length="49" mass="5279">MSSEQALRESMVGAGILTFSACCNEEETFDLPMSLGSSLPPKHHEIPSL</sequence>
<gene>
    <name evidence="1" type="ORF">F2Q69_00036959</name>
</gene>
<evidence type="ECO:0000313" key="1">
    <source>
        <dbReference type="EMBL" id="KAF3604568.1"/>
    </source>
</evidence>
<organism evidence="1 2">
    <name type="scientific">Brassica cretica</name>
    <name type="common">Mustard</name>
    <dbReference type="NCBI Taxonomy" id="69181"/>
    <lineage>
        <taxon>Eukaryota</taxon>
        <taxon>Viridiplantae</taxon>
        <taxon>Streptophyta</taxon>
        <taxon>Embryophyta</taxon>
        <taxon>Tracheophyta</taxon>
        <taxon>Spermatophyta</taxon>
        <taxon>Magnoliopsida</taxon>
        <taxon>eudicotyledons</taxon>
        <taxon>Gunneridae</taxon>
        <taxon>Pentapetalae</taxon>
        <taxon>rosids</taxon>
        <taxon>malvids</taxon>
        <taxon>Brassicales</taxon>
        <taxon>Brassicaceae</taxon>
        <taxon>Brassiceae</taxon>
        <taxon>Brassica</taxon>
    </lineage>
</organism>
<dbReference type="AlphaFoldDB" id="A0A8S9SUH6"/>
<reference evidence="1" key="1">
    <citation type="submission" date="2019-12" db="EMBL/GenBank/DDBJ databases">
        <title>Genome sequencing and annotation of Brassica cretica.</title>
        <authorList>
            <person name="Studholme D.J."/>
            <person name="Sarris P."/>
        </authorList>
    </citation>
    <scope>NUCLEOTIDE SEQUENCE</scope>
    <source>
        <strain evidence="1">PFS-109/04</strain>
        <tissue evidence="1">Leaf</tissue>
    </source>
</reference>
<evidence type="ECO:0000313" key="2">
    <source>
        <dbReference type="Proteomes" id="UP000712600"/>
    </source>
</evidence>
<dbReference type="EMBL" id="QGKX02000004">
    <property type="protein sequence ID" value="KAF3604568.1"/>
    <property type="molecule type" value="Genomic_DNA"/>
</dbReference>
<protein>
    <submittedName>
        <fullName evidence="1">Uncharacterized protein</fullName>
    </submittedName>
</protein>
<name>A0A8S9SUH6_BRACR</name>